<sequence>MKLSALLILAGAGLLQVNASPLRLVVVGPEGGLNPQSGSNSESVAHIQSIKLNTVEPKFQQGSHRGCAGARFRQKAVEMSNSLRQALGMPLIQTEFVYSHSHDGKGAHVGEVHILPFHGTPSELEKLHKPYVGDGKMIHVPEVPSHHHKHHKHHSGHFPRSGSFMKRVHFALMTLGPWEGRAVAFVLGCGLGVLLRMFWALTVVSYRAIRGEDNEEETHYVPVPNQHDAEEIFVAPPVYIIDEKAPLREEMKAAEETN</sequence>
<protein>
    <submittedName>
        <fullName evidence="3">Unplaced genomic scaffold GYMLUscaffold_17, whole genome shotgun sequence</fullName>
    </submittedName>
</protein>
<evidence type="ECO:0000313" key="4">
    <source>
        <dbReference type="Proteomes" id="UP000053593"/>
    </source>
</evidence>
<keyword evidence="1" id="KW-1133">Transmembrane helix</keyword>
<keyword evidence="1" id="KW-0812">Transmembrane</keyword>
<dbReference type="AlphaFoldDB" id="A0A0D0BGQ4"/>
<evidence type="ECO:0000256" key="1">
    <source>
        <dbReference type="SAM" id="Phobius"/>
    </source>
</evidence>
<dbReference type="HOGENOM" id="CLU_082771_0_0_1"/>
<feature type="signal peptide" evidence="2">
    <location>
        <begin position="1"/>
        <end position="19"/>
    </location>
</feature>
<evidence type="ECO:0000313" key="3">
    <source>
        <dbReference type="EMBL" id="KIK63090.1"/>
    </source>
</evidence>
<dbReference type="Proteomes" id="UP000053593">
    <property type="component" value="Unassembled WGS sequence"/>
</dbReference>
<organism evidence="3 4">
    <name type="scientific">Collybiopsis luxurians FD-317 M1</name>
    <dbReference type="NCBI Taxonomy" id="944289"/>
    <lineage>
        <taxon>Eukaryota</taxon>
        <taxon>Fungi</taxon>
        <taxon>Dikarya</taxon>
        <taxon>Basidiomycota</taxon>
        <taxon>Agaricomycotina</taxon>
        <taxon>Agaricomycetes</taxon>
        <taxon>Agaricomycetidae</taxon>
        <taxon>Agaricales</taxon>
        <taxon>Marasmiineae</taxon>
        <taxon>Omphalotaceae</taxon>
        <taxon>Collybiopsis</taxon>
        <taxon>Collybiopsis luxurians</taxon>
    </lineage>
</organism>
<keyword evidence="4" id="KW-1185">Reference proteome</keyword>
<dbReference type="EMBL" id="KN834765">
    <property type="protein sequence ID" value="KIK63090.1"/>
    <property type="molecule type" value="Genomic_DNA"/>
</dbReference>
<evidence type="ECO:0000256" key="2">
    <source>
        <dbReference type="SAM" id="SignalP"/>
    </source>
</evidence>
<name>A0A0D0BGQ4_9AGAR</name>
<feature type="chain" id="PRO_5002224647" evidence="2">
    <location>
        <begin position="20"/>
        <end position="258"/>
    </location>
</feature>
<dbReference type="OrthoDB" id="3233375at2759"/>
<gene>
    <name evidence="3" type="ORF">GYMLUDRAFT_242154</name>
</gene>
<proteinExistence type="predicted"/>
<feature type="transmembrane region" description="Helical" evidence="1">
    <location>
        <begin position="182"/>
        <end position="204"/>
    </location>
</feature>
<reference evidence="3 4" key="1">
    <citation type="submission" date="2014-04" db="EMBL/GenBank/DDBJ databases">
        <title>Evolutionary Origins and Diversification of the Mycorrhizal Mutualists.</title>
        <authorList>
            <consortium name="DOE Joint Genome Institute"/>
            <consortium name="Mycorrhizal Genomics Consortium"/>
            <person name="Kohler A."/>
            <person name="Kuo A."/>
            <person name="Nagy L.G."/>
            <person name="Floudas D."/>
            <person name="Copeland A."/>
            <person name="Barry K.W."/>
            <person name="Cichocki N."/>
            <person name="Veneault-Fourrey C."/>
            <person name="LaButti K."/>
            <person name="Lindquist E.A."/>
            <person name="Lipzen A."/>
            <person name="Lundell T."/>
            <person name="Morin E."/>
            <person name="Murat C."/>
            <person name="Riley R."/>
            <person name="Ohm R."/>
            <person name="Sun H."/>
            <person name="Tunlid A."/>
            <person name="Henrissat B."/>
            <person name="Grigoriev I.V."/>
            <person name="Hibbett D.S."/>
            <person name="Martin F."/>
        </authorList>
    </citation>
    <scope>NUCLEOTIDE SEQUENCE [LARGE SCALE GENOMIC DNA]</scope>
    <source>
        <strain evidence="3 4">FD-317 M1</strain>
    </source>
</reference>
<keyword evidence="2" id="KW-0732">Signal</keyword>
<keyword evidence="1" id="KW-0472">Membrane</keyword>
<accession>A0A0D0BGQ4</accession>